<feature type="region of interest" description="Disordered" evidence="1">
    <location>
        <begin position="147"/>
        <end position="186"/>
    </location>
</feature>
<reference evidence="2 3" key="1">
    <citation type="journal article" date="2017" name="Gigascience">
        <title>Genome sequence of the small brown planthopper, Laodelphax striatellus.</title>
        <authorList>
            <person name="Zhu J."/>
            <person name="Jiang F."/>
            <person name="Wang X."/>
            <person name="Yang P."/>
            <person name="Bao Y."/>
            <person name="Zhao W."/>
            <person name="Wang W."/>
            <person name="Lu H."/>
            <person name="Wang Q."/>
            <person name="Cui N."/>
            <person name="Li J."/>
            <person name="Chen X."/>
            <person name="Luo L."/>
            <person name="Yu J."/>
            <person name="Kang L."/>
            <person name="Cui F."/>
        </authorList>
    </citation>
    <scope>NUCLEOTIDE SEQUENCE [LARGE SCALE GENOMIC DNA]</scope>
    <source>
        <strain evidence="2">Lst14</strain>
    </source>
</reference>
<dbReference type="Proteomes" id="UP000291343">
    <property type="component" value="Unassembled WGS sequence"/>
</dbReference>
<dbReference type="InterPro" id="IPR010736">
    <property type="entry name" value="SHIPPO-rpt"/>
</dbReference>
<dbReference type="EMBL" id="QKKF02007211">
    <property type="protein sequence ID" value="RZF46009.1"/>
    <property type="molecule type" value="Genomic_DNA"/>
</dbReference>
<protein>
    <recommendedName>
        <fullName evidence="4">Outer dense fiber protein 3</fullName>
    </recommendedName>
</protein>
<sequence length="230" mass="25267">MAYQTSPGPAHYKIPPSIGYKDHNKTKWIMPAYSIGLKNKRAEGSALPGPGYMTRDQTRFGYQRGPAFTIKKRTPLRTAGSSGPGPGTYNLEQYITKKTPVFSFGKRPPSSQIPVGPGPASYNVRKDKPEGPAFAILGRESKKILDNSPGPAAYNPNYKSVDPKPRVITFSGRTEPPGGKGFGPGPGHYKYDLLNRRAAPKHSFGRKHKDWLSPYIVPEDNACTYSTRTK</sequence>
<dbReference type="InterPro" id="IPR051291">
    <property type="entry name" value="CIMAP"/>
</dbReference>
<gene>
    <name evidence="2" type="ORF">LSTR_LSTR006775</name>
</gene>
<evidence type="ECO:0000256" key="1">
    <source>
        <dbReference type="SAM" id="MobiDB-lite"/>
    </source>
</evidence>
<name>A0A482XKM9_LAOST</name>
<accession>A0A482XKM9</accession>
<dbReference type="PANTHER" id="PTHR21580">
    <property type="entry name" value="SHIPPO-1-RELATED"/>
    <property type="match status" value="1"/>
</dbReference>
<proteinExistence type="predicted"/>
<organism evidence="2 3">
    <name type="scientific">Laodelphax striatellus</name>
    <name type="common">Small brown planthopper</name>
    <name type="synonym">Delphax striatella</name>
    <dbReference type="NCBI Taxonomy" id="195883"/>
    <lineage>
        <taxon>Eukaryota</taxon>
        <taxon>Metazoa</taxon>
        <taxon>Ecdysozoa</taxon>
        <taxon>Arthropoda</taxon>
        <taxon>Hexapoda</taxon>
        <taxon>Insecta</taxon>
        <taxon>Pterygota</taxon>
        <taxon>Neoptera</taxon>
        <taxon>Paraneoptera</taxon>
        <taxon>Hemiptera</taxon>
        <taxon>Auchenorrhyncha</taxon>
        <taxon>Fulgoroidea</taxon>
        <taxon>Delphacidae</taxon>
        <taxon>Criomorphinae</taxon>
        <taxon>Laodelphax</taxon>
    </lineage>
</organism>
<comment type="caution">
    <text evidence="2">The sequence shown here is derived from an EMBL/GenBank/DDBJ whole genome shotgun (WGS) entry which is preliminary data.</text>
</comment>
<dbReference type="AlphaFoldDB" id="A0A482XKM9"/>
<dbReference type="Pfam" id="PF07004">
    <property type="entry name" value="SHIPPO-rpt"/>
    <property type="match status" value="6"/>
</dbReference>
<evidence type="ECO:0000313" key="2">
    <source>
        <dbReference type="EMBL" id="RZF46009.1"/>
    </source>
</evidence>
<dbReference type="OrthoDB" id="6610373at2759"/>
<evidence type="ECO:0000313" key="3">
    <source>
        <dbReference type="Proteomes" id="UP000291343"/>
    </source>
</evidence>
<evidence type="ECO:0008006" key="4">
    <source>
        <dbReference type="Google" id="ProtNLM"/>
    </source>
</evidence>
<keyword evidence="3" id="KW-1185">Reference proteome</keyword>
<dbReference type="InParanoid" id="A0A482XKM9"/>
<dbReference type="STRING" id="195883.A0A482XKM9"/>
<dbReference type="PANTHER" id="PTHR21580:SF28">
    <property type="entry name" value="BOREALIN N-TERMINAL DOMAIN-CONTAINING PROTEIN-RELATED"/>
    <property type="match status" value="1"/>
</dbReference>